<dbReference type="SUPFAM" id="SSF144091">
    <property type="entry name" value="Rhomboid-like"/>
    <property type="match status" value="1"/>
</dbReference>
<dbReference type="GO" id="GO:0043130">
    <property type="term" value="F:ubiquitin binding"/>
    <property type="evidence" value="ECO:0007669"/>
    <property type="project" value="InterPro"/>
</dbReference>
<evidence type="ECO:0000256" key="5">
    <source>
        <dbReference type="SAM" id="MobiDB-lite"/>
    </source>
</evidence>
<comment type="caution">
    <text evidence="8">The sequence shown here is derived from an EMBL/GenBank/DDBJ whole genome shotgun (WGS) entry which is preliminary data.</text>
</comment>
<evidence type="ECO:0000259" key="7">
    <source>
        <dbReference type="PROSITE" id="PS51140"/>
    </source>
</evidence>
<dbReference type="GO" id="GO:0004252">
    <property type="term" value="F:serine-type endopeptidase activity"/>
    <property type="evidence" value="ECO:0007669"/>
    <property type="project" value="TreeGrafter"/>
</dbReference>
<evidence type="ECO:0000256" key="4">
    <source>
        <dbReference type="ARBA" id="ARBA00023136"/>
    </source>
</evidence>
<proteinExistence type="predicted"/>
<keyword evidence="4 6" id="KW-0472">Membrane</keyword>
<accession>A0A9P3L7V6</accession>
<evidence type="ECO:0000256" key="6">
    <source>
        <dbReference type="SAM" id="Phobius"/>
    </source>
</evidence>
<dbReference type="CDD" id="cd14279">
    <property type="entry name" value="CUE"/>
    <property type="match status" value="1"/>
</dbReference>
<dbReference type="PANTHER" id="PTHR43066:SF21">
    <property type="entry name" value="UBIQUITIN-ASSOCIATED DOMAIN-CONTAINING PROTEIN 2"/>
    <property type="match status" value="1"/>
</dbReference>
<feature type="compositionally biased region" description="Low complexity" evidence="5">
    <location>
        <begin position="248"/>
        <end position="271"/>
    </location>
</feature>
<dbReference type="Proteomes" id="UP000703269">
    <property type="component" value="Unassembled WGS sequence"/>
</dbReference>
<keyword evidence="3 6" id="KW-1133">Transmembrane helix</keyword>
<feature type="transmembrane region" description="Helical" evidence="6">
    <location>
        <begin position="85"/>
        <end position="110"/>
    </location>
</feature>
<name>A0A9P3L7V6_9APHY</name>
<evidence type="ECO:0000313" key="9">
    <source>
        <dbReference type="Proteomes" id="UP000703269"/>
    </source>
</evidence>
<sequence length="356" mass="38641">MSFENAPVTKALMVSLAVTSIVTGIFDVKYFFHLQLVPHISKHHQYWRLLVHHLACSSSIDLLLTELLLYNAAIHIERAFGSLKYASFLAIALVLNTIATFIALIVTALVPTVGPAVNRLPSGPIALVFSIIYQYYRLVPQAFEFKIFGATFSDKIWAYATAAQLAVSSGPPTLLLASCGIVTGYIYRSDILQLKGWRVPQKVVRFAERWIKPLLGEERAGRRLNRVFPDSRTRTSRIQDLLARDEVPTTARRASTAGTPPAPAAAAGAADTRTEPPPRSPAANTRGVVRQWVSELAGAARPNASGPGTVRVPSEAEIETLTAMFPDVARDVVLGVLQRSASIEAAAETLLSSARS</sequence>
<evidence type="ECO:0000313" key="8">
    <source>
        <dbReference type="EMBL" id="GJE84864.1"/>
    </source>
</evidence>
<evidence type="ECO:0000256" key="2">
    <source>
        <dbReference type="ARBA" id="ARBA00022692"/>
    </source>
</evidence>
<gene>
    <name evidence="8" type="ORF">PsYK624_009400</name>
</gene>
<protein>
    <submittedName>
        <fullName evidence="8">CUE domain-containing protein</fullName>
    </submittedName>
</protein>
<dbReference type="PANTHER" id="PTHR43066">
    <property type="entry name" value="RHOMBOID-RELATED PROTEIN"/>
    <property type="match status" value="1"/>
</dbReference>
<organism evidence="8 9">
    <name type="scientific">Phanerochaete sordida</name>
    <dbReference type="NCBI Taxonomy" id="48140"/>
    <lineage>
        <taxon>Eukaryota</taxon>
        <taxon>Fungi</taxon>
        <taxon>Dikarya</taxon>
        <taxon>Basidiomycota</taxon>
        <taxon>Agaricomycotina</taxon>
        <taxon>Agaricomycetes</taxon>
        <taxon>Polyporales</taxon>
        <taxon>Phanerochaetaceae</taxon>
        <taxon>Phanerochaete</taxon>
    </lineage>
</organism>
<dbReference type="AlphaFoldDB" id="A0A9P3L7V6"/>
<dbReference type="InterPro" id="IPR035952">
    <property type="entry name" value="Rhomboid-like_sf"/>
</dbReference>
<dbReference type="OrthoDB" id="272778at2759"/>
<feature type="region of interest" description="Disordered" evidence="5">
    <location>
        <begin position="238"/>
        <end position="287"/>
    </location>
</feature>
<feature type="transmembrane region" description="Helical" evidence="6">
    <location>
        <begin position="52"/>
        <end position="73"/>
    </location>
</feature>
<keyword evidence="9" id="KW-1185">Reference proteome</keyword>
<feature type="transmembrane region" description="Helical" evidence="6">
    <location>
        <begin position="116"/>
        <end position="136"/>
    </location>
</feature>
<dbReference type="GO" id="GO:0016020">
    <property type="term" value="C:membrane"/>
    <property type="evidence" value="ECO:0007669"/>
    <property type="project" value="UniProtKB-SubCell"/>
</dbReference>
<dbReference type="InterPro" id="IPR003892">
    <property type="entry name" value="CUE"/>
</dbReference>
<feature type="transmembrane region" description="Helical" evidence="6">
    <location>
        <begin position="12"/>
        <end position="32"/>
    </location>
</feature>
<reference evidence="8 9" key="1">
    <citation type="submission" date="2021-08" db="EMBL/GenBank/DDBJ databases">
        <title>Draft Genome Sequence of Phanerochaete sordida strain YK-624.</title>
        <authorList>
            <person name="Mori T."/>
            <person name="Dohra H."/>
            <person name="Suzuki T."/>
            <person name="Kawagishi H."/>
            <person name="Hirai H."/>
        </authorList>
    </citation>
    <scope>NUCLEOTIDE SEQUENCE [LARGE SCALE GENOMIC DNA]</scope>
    <source>
        <strain evidence="8 9">YK-624</strain>
    </source>
</reference>
<evidence type="ECO:0000256" key="3">
    <source>
        <dbReference type="ARBA" id="ARBA00022989"/>
    </source>
</evidence>
<evidence type="ECO:0000256" key="1">
    <source>
        <dbReference type="ARBA" id="ARBA00004141"/>
    </source>
</evidence>
<dbReference type="Gene3D" id="1.20.1540.10">
    <property type="entry name" value="Rhomboid-like"/>
    <property type="match status" value="1"/>
</dbReference>
<dbReference type="Pfam" id="PF02845">
    <property type="entry name" value="CUE"/>
    <property type="match status" value="1"/>
</dbReference>
<keyword evidence="2 6" id="KW-0812">Transmembrane</keyword>
<dbReference type="EMBL" id="BPQB01000001">
    <property type="protein sequence ID" value="GJE84864.1"/>
    <property type="molecule type" value="Genomic_DNA"/>
</dbReference>
<comment type="subcellular location">
    <subcellularLocation>
        <location evidence="1">Membrane</location>
        <topology evidence="1">Multi-pass membrane protein</topology>
    </subcellularLocation>
</comment>
<feature type="domain" description="CUE" evidence="7">
    <location>
        <begin position="313"/>
        <end position="356"/>
    </location>
</feature>
<dbReference type="PROSITE" id="PS51140">
    <property type="entry name" value="CUE"/>
    <property type="match status" value="1"/>
</dbReference>